<dbReference type="Proteomes" id="UP000004095">
    <property type="component" value="Unassembled WGS sequence"/>
</dbReference>
<feature type="domain" description="HTH LytTR-type" evidence="3">
    <location>
        <begin position="129"/>
        <end position="217"/>
    </location>
</feature>
<dbReference type="AlphaFoldDB" id="A1ZWS9"/>
<evidence type="ECO:0000313" key="5">
    <source>
        <dbReference type="Proteomes" id="UP000004095"/>
    </source>
</evidence>
<dbReference type="InterPro" id="IPR001789">
    <property type="entry name" value="Sig_transdc_resp-reg_receiver"/>
</dbReference>
<dbReference type="Pfam" id="PF04397">
    <property type="entry name" value="LytTR"/>
    <property type="match status" value="1"/>
</dbReference>
<organism evidence="4 5">
    <name type="scientific">Microscilla marina ATCC 23134</name>
    <dbReference type="NCBI Taxonomy" id="313606"/>
    <lineage>
        <taxon>Bacteria</taxon>
        <taxon>Pseudomonadati</taxon>
        <taxon>Bacteroidota</taxon>
        <taxon>Cytophagia</taxon>
        <taxon>Cytophagales</taxon>
        <taxon>Microscillaceae</taxon>
        <taxon>Microscilla</taxon>
    </lineage>
</organism>
<name>A1ZWS9_MICM2</name>
<dbReference type="PROSITE" id="PS50930">
    <property type="entry name" value="HTH_LYTTR"/>
    <property type="match status" value="1"/>
</dbReference>
<dbReference type="InterPro" id="IPR007492">
    <property type="entry name" value="LytTR_DNA-bd_dom"/>
</dbReference>
<dbReference type="GO" id="GO:0003677">
    <property type="term" value="F:DNA binding"/>
    <property type="evidence" value="ECO:0007669"/>
    <property type="project" value="InterPro"/>
</dbReference>
<dbReference type="OrthoDB" id="1646880at2"/>
<evidence type="ECO:0000256" key="1">
    <source>
        <dbReference type="PROSITE-ProRule" id="PRU00169"/>
    </source>
</evidence>
<dbReference type="SUPFAM" id="SSF52172">
    <property type="entry name" value="CheY-like"/>
    <property type="match status" value="1"/>
</dbReference>
<keyword evidence="5" id="KW-1185">Reference proteome</keyword>
<dbReference type="InterPro" id="IPR011006">
    <property type="entry name" value="CheY-like_superfamily"/>
</dbReference>
<feature type="domain" description="Response regulatory" evidence="2">
    <location>
        <begin position="2"/>
        <end position="114"/>
    </location>
</feature>
<comment type="caution">
    <text evidence="4">The sequence shown here is derived from an EMBL/GenBank/DDBJ whole genome shotgun (WGS) entry which is preliminary data.</text>
</comment>
<evidence type="ECO:0000259" key="3">
    <source>
        <dbReference type="PROSITE" id="PS50930"/>
    </source>
</evidence>
<dbReference type="InterPro" id="IPR052048">
    <property type="entry name" value="ST_Response_Regulator"/>
</dbReference>
<dbReference type="eggNOG" id="COG3279">
    <property type="taxonomic scope" value="Bacteria"/>
</dbReference>
<protein>
    <submittedName>
        <fullName evidence="4">Transcriptional regulator</fullName>
    </submittedName>
</protein>
<proteinExistence type="predicted"/>
<dbReference type="PANTHER" id="PTHR43228">
    <property type="entry name" value="TWO-COMPONENT RESPONSE REGULATOR"/>
    <property type="match status" value="1"/>
</dbReference>
<feature type="modified residue" description="4-aspartylphosphate" evidence="1">
    <location>
        <position position="52"/>
    </location>
</feature>
<dbReference type="GO" id="GO:0000160">
    <property type="term" value="P:phosphorelay signal transduction system"/>
    <property type="evidence" value="ECO:0007669"/>
    <property type="project" value="InterPro"/>
</dbReference>
<accession>A1ZWS9</accession>
<dbReference type="Gene3D" id="2.40.50.1020">
    <property type="entry name" value="LytTr DNA-binding domain"/>
    <property type="match status" value="1"/>
</dbReference>
<keyword evidence="1" id="KW-0597">Phosphoprotein</keyword>
<evidence type="ECO:0000313" key="4">
    <source>
        <dbReference type="EMBL" id="EAY25211.1"/>
    </source>
</evidence>
<dbReference type="Gene3D" id="3.40.50.2300">
    <property type="match status" value="1"/>
</dbReference>
<reference evidence="4 5" key="1">
    <citation type="submission" date="2007-01" db="EMBL/GenBank/DDBJ databases">
        <authorList>
            <person name="Haygood M."/>
            <person name="Podell S."/>
            <person name="Anderson C."/>
            <person name="Hopkinson B."/>
            <person name="Roe K."/>
            <person name="Barbeau K."/>
            <person name="Gaasterland T."/>
            <person name="Ferriera S."/>
            <person name="Johnson J."/>
            <person name="Kravitz S."/>
            <person name="Beeson K."/>
            <person name="Sutton G."/>
            <person name="Rogers Y.-H."/>
            <person name="Friedman R."/>
            <person name="Frazier M."/>
            <person name="Venter J.C."/>
        </authorList>
    </citation>
    <scope>NUCLEOTIDE SEQUENCE [LARGE SCALE GENOMIC DNA]</scope>
    <source>
        <strain evidence="4 5">ATCC 23134</strain>
    </source>
</reference>
<dbReference type="PANTHER" id="PTHR43228:SF6">
    <property type="entry name" value="RESPONSE REGULATOR RECEIVER"/>
    <property type="match status" value="1"/>
</dbReference>
<dbReference type="Pfam" id="PF00072">
    <property type="entry name" value="Response_reg"/>
    <property type="match status" value="1"/>
</dbReference>
<sequence length="233" mass="26592">MKVLIIEDDDIYASALEIMIEDMGYQVAGIANNPTEALCLFRATSPDLVLMDIQLRGGGSGIDTARQMPSVPIIFVTAMQEDEVFEQAVQTDPFAYINKPVDRLALERSIRLAMHKYKNSLRSNDGSALHLKVGRQVQKVPIDYIYYLKVEKKQVIIALTDHQQVKVRMPLSKLTKLLPKQYFIQVHQSYTVNIRRVDKVTENYVQIGGEQIPISRRLKTPLIDALEKLKFKF</sequence>
<dbReference type="SMART" id="SM00448">
    <property type="entry name" value="REC"/>
    <property type="match status" value="1"/>
</dbReference>
<dbReference type="SMART" id="SM00850">
    <property type="entry name" value="LytTR"/>
    <property type="match status" value="1"/>
</dbReference>
<dbReference type="EMBL" id="AAWS01000053">
    <property type="protein sequence ID" value="EAY25211.1"/>
    <property type="molecule type" value="Genomic_DNA"/>
</dbReference>
<dbReference type="RefSeq" id="WP_002703351.1">
    <property type="nucleotide sequence ID" value="NZ_AAWS01000053.1"/>
</dbReference>
<gene>
    <name evidence="4" type="ORF">M23134_06807</name>
</gene>
<evidence type="ECO:0000259" key="2">
    <source>
        <dbReference type="PROSITE" id="PS50110"/>
    </source>
</evidence>
<dbReference type="PROSITE" id="PS50110">
    <property type="entry name" value="RESPONSE_REGULATORY"/>
    <property type="match status" value="1"/>
</dbReference>